<keyword evidence="5 8" id="KW-0251">Elongation factor</keyword>
<dbReference type="NCBIfam" id="TIGR00038">
    <property type="entry name" value="efp"/>
    <property type="match status" value="1"/>
</dbReference>
<dbReference type="InterPro" id="IPR014722">
    <property type="entry name" value="Rib_uL2_dom2"/>
</dbReference>
<dbReference type="UniPathway" id="UPA00345"/>
<evidence type="ECO:0000256" key="9">
    <source>
        <dbReference type="NCBIfam" id="TIGR00038"/>
    </source>
</evidence>
<dbReference type="GO" id="GO:0003746">
    <property type="term" value="F:translation elongation factor activity"/>
    <property type="evidence" value="ECO:0007669"/>
    <property type="project" value="UniProtKB-UniRule"/>
</dbReference>
<dbReference type="HAMAP" id="MF_00141">
    <property type="entry name" value="EF_P"/>
    <property type="match status" value="1"/>
</dbReference>
<dbReference type="GO" id="GO:0043043">
    <property type="term" value="P:peptide biosynthetic process"/>
    <property type="evidence" value="ECO:0007669"/>
    <property type="project" value="InterPro"/>
</dbReference>
<dbReference type="SMART" id="SM00841">
    <property type="entry name" value="Elong-fact-P_C"/>
    <property type="match status" value="1"/>
</dbReference>
<comment type="pathway">
    <text evidence="2 8">Protein biosynthesis; polypeptide chain elongation.</text>
</comment>
<comment type="subcellular location">
    <subcellularLocation>
        <location evidence="1 8">Cytoplasm</location>
    </subcellularLocation>
</comment>
<evidence type="ECO:0000256" key="2">
    <source>
        <dbReference type="ARBA" id="ARBA00004815"/>
    </source>
</evidence>
<dbReference type="InterPro" id="IPR012340">
    <property type="entry name" value="NA-bd_OB-fold"/>
</dbReference>
<feature type="domain" description="Elongation factor P C-terminal" evidence="11">
    <location>
        <begin position="129"/>
        <end position="184"/>
    </location>
</feature>
<evidence type="ECO:0000256" key="6">
    <source>
        <dbReference type="ARBA" id="ARBA00022917"/>
    </source>
</evidence>
<proteinExistence type="inferred from homology"/>
<dbReference type="GO" id="GO:0005829">
    <property type="term" value="C:cytosol"/>
    <property type="evidence" value="ECO:0007669"/>
    <property type="project" value="UniProtKB-ARBA"/>
</dbReference>
<dbReference type="InterPro" id="IPR020599">
    <property type="entry name" value="Transl_elong_fac_P/YeiP"/>
</dbReference>
<dbReference type="PANTHER" id="PTHR30053">
    <property type="entry name" value="ELONGATION FACTOR P"/>
    <property type="match status" value="1"/>
</dbReference>
<dbReference type="SUPFAM" id="SSF50104">
    <property type="entry name" value="Translation proteins SH3-like domain"/>
    <property type="match status" value="1"/>
</dbReference>
<dbReference type="RefSeq" id="WP_092067295.1">
    <property type="nucleotide sequence ID" value="NZ_FNHB01000001.1"/>
</dbReference>
<comment type="function">
    <text evidence="7 8">Involved in peptide bond synthesis. Stimulates efficient translation and peptide-bond synthesis on native or reconstituted 70S ribosomes in vitro. Probably functions indirectly by altering the affinity of the ribosome for aminoacyl-tRNA, thus increasing their reactivity as acceptors for peptidyl transferase.</text>
</comment>
<dbReference type="PROSITE" id="PS01275">
    <property type="entry name" value="EFP"/>
    <property type="match status" value="1"/>
</dbReference>
<dbReference type="Pfam" id="PF01132">
    <property type="entry name" value="EFP"/>
    <property type="match status" value="1"/>
</dbReference>
<dbReference type="FunFam" id="2.30.30.30:FF:000003">
    <property type="entry name" value="Elongation factor P"/>
    <property type="match status" value="1"/>
</dbReference>
<feature type="domain" description="Translation elongation factor P/YeiP central" evidence="12">
    <location>
        <begin position="67"/>
        <end position="121"/>
    </location>
</feature>
<dbReference type="CDD" id="cd04470">
    <property type="entry name" value="S1_EF-P_repeat_1"/>
    <property type="match status" value="1"/>
</dbReference>
<evidence type="ECO:0000256" key="8">
    <source>
        <dbReference type="HAMAP-Rule" id="MF_00141"/>
    </source>
</evidence>
<keyword evidence="4 8" id="KW-0963">Cytoplasm</keyword>
<keyword evidence="6 8" id="KW-0648">Protein biosynthesis</keyword>
<evidence type="ECO:0000313" key="13">
    <source>
        <dbReference type="EMBL" id="SDL53600.1"/>
    </source>
</evidence>
<dbReference type="Gene3D" id="2.40.50.140">
    <property type="entry name" value="Nucleic acid-binding proteins"/>
    <property type="match status" value="2"/>
</dbReference>
<reference evidence="13 14" key="1">
    <citation type="submission" date="2016-10" db="EMBL/GenBank/DDBJ databases">
        <authorList>
            <person name="de Groot N.N."/>
        </authorList>
    </citation>
    <scope>NUCLEOTIDE SEQUENCE [LARGE SCALE GENOMIC DNA]</scope>
    <source>
        <strain evidence="13 14">DSM 1736</strain>
    </source>
</reference>
<dbReference type="FunFam" id="2.40.50.140:FF:000004">
    <property type="entry name" value="Elongation factor P"/>
    <property type="match status" value="1"/>
</dbReference>
<dbReference type="Gene3D" id="2.30.30.30">
    <property type="match status" value="1"/>
</dbReference>
<dbReference type="OrthoDB" id="9801844at2"/>
<evidence type="ECO:0000256" key="10">
    <source>
        <dbReference type="RuleBase" id="RU004389"/>
    </source>
</evidence>
<keyword evidence="14" id="KW-1185">Reference proteome</keyword>
<dbReference type="InterPro" id="IPR011768">
    <property type="entry name" value="Transl_elongation_fac_P"/>
</dbReference>
<dbReference type="STRING" id="146817.SAMN04488502_101143"/>
<evidence type="ECO:0000256" key="3">
    <source>
        <dbReference type="ARBA" id="ARBA00009479"/>
    </source>
</evidence>
<evidence type="ECO:0000259" key="11">
    <source>
        <dbReference type="SMART" id="SM00841"/>
    </source>
</evidence>
<protein>
    <recommendedName>
        <fullName evidence="8 9">Elongation factor P</fullName>
        <shortName evidence="8">EF-P</shortName>
    </recommendedName>
</protein>
<sequence>MISSSDFRTGLTIEIDNDVWQIVDFQHVKPGKGAAFVRTKMKNVRTGAVVERTFNPGEKLPKAHVDNRQMQYLYANDGLYVFMDNETYEQSELTSAQLGDAKKFLKENMNISIMLFQGTIIGVELPNSVDLEVIECDPGVRGDTATGATKQAKLETGYSVRVPLFINQGDVLRIDTRSGDYIERARN</sequence>
<dbReference type="EMBL" id="FNHB01000001">
    <property type="protein sequence ID" value="SDL53600.1"/>
    <property type="molecule type" value="Genomic_DNA"/>
</dbReference>
<evidence type="ECO:0000256" key="4">
    <source>
        <dbReference type="ARBA" id="ARBA00022490"/>
    </source>
</evidence>
<organism evidence="13 14">
    <name type="scientific">Dendrosporobacter quercicolus</name>
    <dbReference type="NCBI Taxonomy" id="146817"/>
    <lineage>
        <taxon>Bacteria</taxon>
        <taxon>Bacillati</taxon>
        <taxon>Bacillota</taxon>
        <taxon>Negativicutes</taxon>
        <taxon>Selenomonadales</taxon>
        <taxon>Sporomusaceae</taxon>
        <taxon>Dendrosporobacter</taxon>
    </lineage>
</organism>
<dbReference type="Proteomes" id="UP000214880">
    <property type="component" value="Unassembled WGS sequence"/>
</dbReference>
<accession>A0A1G9KUP6</accession>
<dbReference type="Pfam" id="PF09285">
    <property type="entry name" value="Elong-fact-P_C"/>
    <property type="match status" value="1"/>
</dbReference>
<dbReference type="InterPro" id="IPR013852">
    <property type="entry name" value="Transl_elong_P/YeiP_CS"/>
</dbReference>
<dbReference type="PANTHER" id="PTHR30053:SF12">
    <property type="entry name" value="ELONGATION FACTOR P (EF-P) FAMILY PROTEIN"/>
    <property type="match status" value="1"/>
</dbReference>
<dbReference type="PIRSF" id="PIRSF005901">
    <property type="entry name" value="EF-P"/>
    <property type="match status" value="1"/>
</dbReference>
<dbReference type="SUPFAM" id="SSF50249">
    <property type="entry name" value="Nucleic acid-binding proteins"/>
    <property type="match status" value="2"/>
</dbReference>
<evidence type="ECO:0000256" key="5">
    <source>
        <dbReference type="ARBA" id="ARBA00022768"/>
    </source>
</evidence>
<dbReference type="CDD" id="cd05794">
    <property type="entry name" value="S1_EF-P_repeat_2"/>
    <property type="match status" value="1"/>
</dbReference>
<dbReference type="InterPro" id="IPR013185">
    <property type="entry name" value="Transl_elong_KOW-like"/>
</dbReference>
<dbReference type="AlphaFoldDB" id="A0A1G9KUP6"/>
<name>A0A1G9KUP6_9FIRM</name>
<evidence type="ECO:0000256" key="1">
    <source>
        <dbReference type="ARBA" id="ARBA00004496"/>
    </source>
</evidence>
<dbReference type="InterPro" id="IPR008991">
    <property type="entry name" value="Translation_prot_SH3-like_sf"/>
</dbReference>
<dbReference type="InterPro" id="IPR015365">
    <property type="entry name" value="Elong-fact-P_C"/>
</dbReference>
<dbReference type="FunFam" id="2.40.50.140:FF:000009">
    <property type="entry name" value="Elongation factor P"/>
    <property type="match status" value="1"/>
</dbReference>
<dbReference type="InterPro" id="IPR001059">
    <property type="entry name" value="Transl_elong_P/YeiP_cen"/>
</dbReference>
<dbReference type="SMART" id="SM01185">
    <property type="entry name" value="EFP"/>
    <property type="match status" value="1"/>
</dbReference>
<dbReference type="Pfam" id="PF08207">
    <property type="entry name" value="EFP_N"/>
    <property type="match status" value="1"/>
</dbReference>
<evidence type="ECO:0000313" key="14">
    <source>
        <dbReference type="Proteomes" id="UP000214880"/>
    </source>
</evidence>
<comment type="similarity">
    <text evidence="3 8 10">Belongs to the elongation factor P family.</text>
</comment>
<evidence type="ECO:0000256" key="7">
    <source>
        <dbReference type="ARBA" id="ARBA00025469"/>
    </source>
</evidence>
<evidence type="ECO:0000259" key="12">
    <source>
        <dbReference type="SMART" id="SM01185"/>
    </source>
</evidence>
<dbReference type="NCBIfam" id="NF001810">
    <property type="entry name" value="PRK00529.1"/>
    <property type="match status" value="1"/>
</dbReference>
<gene>
    <name evidence="8" type="primary">efp</name>
    <name evidence="13" type="ORF">SAMN04488502_101143</name>
</gene>